<feature type="region of interest" description="Disordered" evidence="10">
    <location>
        <begin position="68"/>
        <end position="149"/>
    </location>
</feature>
<feature type="compositionally biased region" description="Basic and acidic residues" evidence="10">
    <location>
        <begin position="128"/>
        <end position="137"/>
    </location>
</feature>
<evidence type="ECO:0000259" key="11">
    <source>
        <dbReference type="PROSITE" id="PS50089"/>
    </source>
</evidence>
<dbReference type="PANTHER" id="PTHR46077">
    <property type="entry name" value="E3 UBIQUITIN-PROTEIN LIGASE TOPORS"/>
    <property type="match status" value="1"/>
</dbReference>
<keyword evidence="5 9" id="KW-0863">Zinc-finger</keyword>
<dbReference type="EC" id="2.3.2.27" evidence="2"/>
<dbReference type="Gene3D" id="3.30.40.10">
    <property type="entry name" value="Zinc/RING finger domain, C3HC4 (zinc finger)"/>
    <property type="match status" value="1"/>
</dbReference>
<accession>A0A3M0JP09</accession>
<sequence length="149" mass="16644">MWRPAYVTYCMHKFCFKCIWRWGMTRDTCPVCRQPMEKVLYSVRGDGNYQECPIGLTARLQRRLARARGLQPVSTVTERVRQAVHDQQPLAGRSGPEDTEGAQRQEAAPGPSNAHSQQAPAASQEVAPLREGERPDDPAAPLEPQNGSE</sequence>
<dbReference type="PROSITE" id="PS50089">
    <property type="entry name" value="ZF_RING_2"/>
    <property type="match status" value="1"/>
</dbReference>
<dbReference type="PANTHER" id="PTHR46077:SF1">
    <property type="entry name" value="TOP1 BINDING ARGININE_SERINE RICH PROTEIN, E3 UBIQUITIN LIGASE"/>
    <property type="match status" value="1"/>
</dbReference>
<dbReference type="AlphaFoldDB" id="A0A3M0JP09"/>
<reference evidence="12 13" key="1">
    <citation type="submission" date="2018-07" db="EMBL/GenBank/DDBJ databases">
        <title>A high quality draft genome assembly of the barn swallow (H. rustica rustica).</title>
        <authorList>
            <person name="Formenti G."/>
            <person name="Chiara M."/>
            <person name="Poveda L."/>
            <person name="Francoijs K.-J."/>
            <person name="Bonisoli-Alquati A."/>
            <person name="Canova L."/>
            <person name="Gianfranceschi L."/>
            <person name="Horner D.S."/>
            <person name="Saino N."/>
        </authorList>
    </citation>
    <scope>NUCLEOTIDE SEQUENCE [LARGE SCALE GENOMIC DNA]</scope>
    <source>
        <strain evidence="12">Chelidonia</strain>
        <tissue evidence="12">Blood</tissue>
    </source>
</reference>
<dbReference type="OrthoDB" id="9215976at2759"/>
<evidence type="ECO:0000256" key="4">
    <source>
        <dbReference type="ARBA" id="ARBA00022723"/>
    </source>
</evidence>
<evidence type="ECO:0000256" key="5">
    <source>
        <dbReference type="ARBA" id="ARBA00022771"/>
    </source>
</evidence>
<evidence type="ECO:0000256" key="6">
    <source>
        <dbReference type="ARBA" id="ARBA00022833"/>
    </source>
</evidence>
<dbReference type="GO" id="GO:0006513">
    <property type="term" value="P:protein monoubiquitination"/>
    <property type="evidence" value="ECO:0007669"/>
    <property type="project" value="TreeGrafter"/>
</dbReference>
<organism evidence="12 13">
    <name type="scientific">Hirundo rustica rustica</name>
    <dbReference type="NCBI Taxonomy" id="333673"/>
    <lineage>
        <taxon>Eukaryota</taxon>
        <taxon>Metazoa</taxon>
        <taxon>Chordata</taxon>
        <taxon>Craniata</taxon>
        <taxon>Vertebrata</taxon>
        <taxon>Euteleostomi</taxon>
        <taxon>Archelosauria</taxon>
        <taxon>Archosauria</taxon>
        <taxon>Dinosauria</taxon>
        <taxon>Saurischia</taxon>
        <taxon>Theropoda</taxon>
        <taxon>Coelurosauria</taxon>
        <taxon>Aves</taxon>
        <taxon>Neognathae</taxon>
        <taxon>Neoaves</taxon>
        <taxon>Telluraves</taxon>
        <taxon>Australaves</taxon>
        <taxon>Passeriformes</taxon>
        <taxon>Sylvioidea</taxon>
        <taxon>Hirundinidae</taxon>
        <taxon>Hirundo</taxon>
    </lineage>
</organism>
<proteinExistence type="predicted"/>
<evidence type="ECO:0000256" key="3">
    <source>
        <dbReference type="ARBA" id="ARBA00022679"/>
    </source>
</evidence>
<dbReference type="PROSITE" id="PS00518">
    <property type="entry name" value="ZF_RING_1"/>
    <property type="match status" value="1"/>
</dbReference>
<dbReference type="GO" id="GO:0000209">
    <property type="term" value="P:protein polyubiquitination"/>
    <property type="evidence" value="ECO:0007669"/>
    <property type="project" value="TreeGrafter"/>
</dbReference>
<dbReference type="SUPFAM" id="SSF57850">
    <property type="entry name" value="RING/U-box"/>
    <property type="match status" value="1"/>
</dbReference>
<gene>
    <name evidence="12" type="ORF">DUI87_19922</name>
</gene>
<keyword evidence="13" id="KW-1185">Reference proteome</keyword>
<evidence type="ECO:0000256" key="1">
    <source>
        <dbReference type="ARBA" id="ARBA00000900"/>
    </source>
</evidence>
<dbReference type="EMBL" id="QRBI01000131">
    <property type="protein sequence ID" value="RMC02733.1"/>
    <property type="molecule type" value="Genomic_DNA"/>
</dbReference>
<evidence type="ECO:0000313" key="12">
    <source>
        <dbReference type="EMBL" id="RMC02733.1"/>
    </source>
</evidence>
<name>A0A3M0JP09_HIRRU</name>
<evidence type="ECO:0000256" key="10">
    <source>
        <dbReference type="SAM" id="MobiDB-lite"/>
    </source>
</evidence>
<evidence type="ECO:0000256" key="2">
    <source>
        <dbReference type="ARBA" id="ARBA00012483"/>
    </source>
</evidence>
<dbReference type="STRING" id="333673.A0A3M0JP09"/>
<keyword evidence="3" id="KW-0808">Transferase</keyword>
<evidence type="ECO:0000313" key="13">
    <source>
        <dbReference type="Proteomes" id="UP000269221"/>
    </source>
</evidence>
<dbReference type="GO" id="GO:0008270">
    <property type="term" value="F:zinc ion binding"/>
    <property type="evidence" value="ECO:0007669"/>
    <property type="project" value="UniProtKB-KW"/>
</dbReference>
<protein>
    <recommendedName>
        <fullName evidence="2">RING-type E3 ubiquitin transferase</fullName>
        <ecNumber evidence="2">2.3.2.27</ecNumber>
    </recommendedName>
</protein>
<keyword evidence="7" id="KW-0805">Transcription regulation</keyword>
<dbReference type="InterPro" id="IPR013083">
    <property type="entry name" value="Znf_RING/FYVE/PHD"/>
</dbReference>
<dbReference type="InterPro" id="IPR018957">
    <property type="entry name" value="Znf_C3HC4_RING-type"/>
</dbReference>
<comment type="catalytic activity">
    <reaction evidence="1">
        <text>S-ubiquitinyl-[E2 ubiquitin-conjugating enzyme]-L-cysteine + [acceptor protein]-L-lysine = [E2 ubiquitin-conjugating enzyme]-L-cysteine + N(6)-ubiquitinyl-[acceptor protein]-L-lysine.</text>
        <dbReference type="EC" id="2.3.2.27"/>
    </reaction>
</comment>
<keyword evidence="6" id="KW-0862">Zinc</keyword>
<comment type="caution">
    <text evidence="12">The sequence shown here is derived from an EMBL/GenBank/DDBJ whole genome shotgun (WGS) entry which is preliminary data.</text>
</comment>
<dbReference type="InterPro" id="IPR017907">
    <property type="entry name" value="Znf_RING_CS"/>
</dbReference>
<keyword evidence="8" id="KW-0804">Transcription</keyword>
<feature type="domain" description="RING-type" evidence="11">
    <location>
        <begin position="10"/>
        <end position="33"/>
    </location>
</feature>
<evidence type="ECO:0000256" key="7">
    <source>
        <dbReference type="ARBA" id="ARBA00023015"/>
    </source>
</evidence>
<dbReference type="InterPro" id="IPR001841">
    <property type="entry name" value="Znf_RING"/>
</dbReference>
<dbReference type="GO" id="GO:0061630">
    <property type="term" value="F:ubiquitin protein ligase activity"/>
    <property type="evidence" value="ECO:0007669"/>
    <property type="project" value="UniProtKB-EC"/>
</dbReference>
<evidence type="ECO:0000256" key="8">
    <source>
        <dbReference type="ARBA" id="ARBA00023163"/>
    </source>
</evidence>
<dbReference type="Proteomes" id="UP000269221">
    <property type="component" value="Unassembled WGS sequence"/>
</dbReference>
<keyword evidence="4" id="KW-0479">Metal-binding</keyword>
<dbReference type="Pfam" id="PF00097">
    <property type="entry name" value="zf-C3HC4"/>
    <property type="match status" value="1"/>
</dbReference>
<evidence type="ECO:0000256" key="9">
    <source>
        <dbReference type="PROSITE-ProRule" id="PRU00175"/>
    </source>
</evidence>